<dbReference type="STRING" id="71999.KPaMU14_05440"/>
<dbReference type="Gene3D" id="3.20.20.70">
    <property type="entry name" value="Aldolase class I"/>
    <property type="match status" value="1"/>
</dbReference>
<evidence type="ECO:0000256" key="3">
    <source>
        <dbReference type="PIRNR" id="PIRNR001365"/>
    </source>
</evidence>
<dbReference type="InterPro" id="IPR013785">
    <property type="entry name" value="Aldolase_TIM"/>
</dbReference>
<keyword evidence="7" id="KW-1185">Reference proteome</keyword>
<dbReference type="GO" id="GO:0008840">
    <property type="term" value="F:4-hydroxy-tetrahydrodipicolinate synthase activity"/>
    <property type="evidence" value="ECO:0007669"/>
    <property type="project" value="TreeGrafter"/>
</dbReference>
<comment type="similarity">
    <text evidence="1 3">Belongs to the DapA family.</text>
</comment>
<protein>
    <submittedName>
        <fullName evidence="6">Dihydrodipicolinate synthase</fullName>
    </submittedName>
</protein>
<evidence type="ECO:0000256" key="1">
    <source>
        <dbReference type="ARBA" id="ARBA00007592"/>
    </source>
</evidence>
<evidence type="ECO:0000313" key="7">
    <source>
        <dbReference type="Proteomes" id="UP000009877"/>
    </source>
</evidence>
<dbReference type="Pfam" id="PF00701">
    <property type="entry name" value="DHDPS"/>
    <property type="match status" value="1"/>
</dbReference>
<dbReference type="PIRSF" id="PIRSF001365">
    <property type="entry name" value="DHDPS"/>
    <property type="match status" value="1"/>
</dbReference>
<feature type="active site" description="Schiff-base intermediate with substrate" evidence="4">
    <location>
        <position position="170"/>
    </location>
</feature>
<keyword evidence="2 3" id="KW-0456">Lyase</keyword>
<evidence type="ECO:0000256" key="4">
    <source>
        <dbReference type="PIRSR" id="PIRSR001365-1"/>
    </source>
</evidence>
<dbReference type="EMBL" id="ANHZ02000001">
    <property type="protein sequence ID" value="EME37983.1"/>
    <property type="molecule type" value="Genomic_DNA"/>
</dbReference>
<gene>
    <name evidence="6" type="ORF">C884_00178</name>
</gene>
<sequence length="305" mass="31545">MSGAAADLAGSPFTGLSAFPLTPLCDDAVDEYAFASIVSRLAASGVDSITALGSTGCAAYLTSAERERVGRLALEHAGSVPVIVGVSALRTSQVLTHVDAAAEAGAVGVLLAPTSYQPLTDREVLELYRTVTEHTDLPVVVYDNPGTTHFTFSLELYAQIAQLPGIASFKIPPMAPETAGERVAAVRAVLPEHVTLGISGDACAASALLAGCDGWYSVIAGTCPQPALEIMRAAAGPQPQDALTASERLEPLWELFADHGSLRVVAAIAEHLGLAPGDCLPQPLLGLSPEQRERTAEAVAELGLR</sequence>
<dbReference type="SMART" id="SM01130">
    <property type="entry name" value="DHDPS"/>
    <property type="match status" value="1"/>
</dbReference>
<dbReference type="InterPro" id="IPR002220">
    <property type="entry name" value="DapA-like"/>
</dbReference>
<dbReference type="SUPFAM" id="SSF51569">
    <property type="entry name" value="Aldolase"/>
    <property type="match status" value="1"/>
</dbReference>
<dbReference type="AlphaFoldDB" id="M2XZ57"/>
<dbReference type="PANTHER" id="PTHR12128">
    <property type="entry name" value="DIHYDRODIPICOLINATE SYNTHASE"/>
    <property type="match status" value="1"/>
</dbReference>
<evidence type="ECO:0000256" key="5">
    <source>
        <dbReference type="PIRSR" id="PIRSR001365-2"/>
    </source>
</evidence>
<feature type="binding site" evidence="5">
    <location>
        <position position="55"/>
    </location>
    <ligand>
        <name>pyruvate</name>
        <dbReference type="ChEBI" id="CHEBI:15361"/>
    </ligand>
</feature>
<reference evidence="6 7" key="1">
    <citation type="journal article" date="2014" name="Genome Announc.">
        <title>Draft Genome Sequence of Kocuria palustris PEL.</title>
        <authorList>
            <person name="Sharma G."/>
            <person name="Khatri I."/>
            <person name="Subramanian S."/>
        </authorList>
    </citation>
    <scope>NUCLEOTIDE SEQUENCE [LARGE SCALE GENOMIC DNA]</scope>
    <source>
        <strain evidence="6 7">PEL</strain>
    </source>
</reference>
<dbReference type="PANTHER" id="PTHR12128:SF66">
    <property type="entry name" value="4-HYDROXY-2-OXOGLUTARATE ALDOLASE, MITOCHONDRIAL"/>
    <property type="match status" value="1"/>
</dbReference>
<evidence type="ECO:0000256" key="2">
    <source>
        <dbReference type="ARBA" id="ARBA00023239"/>
    </source>
</evidence>
<name>M2XZ57_9MICC</name>
<comment type="caution">
    <text evidence="6">The sequence shown here is derived from an EMBL/GenBank/DDBJ whole genome shotgun (WGS) entry which is preliminary data.</text>
</comment>
<proteinExistence type="inferred from homology"/>
<organism evidence="6 7">
    <name type="scientific">Kocuria palustris PEL</name>
    <dbReference type="NCBI Taxonomy" id="1236550"/>
    <lineage>
        <taxon>Bacteria</taxon>
        <taxon>Bacillati</taxon>
        <taxon>Actinomycetota</taxon>
        <taxon>Actinomycetes</taxon>
        <taxon>Micrococcales</taxon>
        <taxon>Micrococcaceae</taxon>
        <taxon>Kocuria</taxon>
    </lineage>
</organism>
<feature type="active site" description="Proton donor/acceptor" evidence="4">
    <location>
        <position position="142"/>
    </location>
</feature>
<accession>M2XZ57</accession>
<dbReference type="RefSeq" id="WP_006213326.1">
    <property type="nucleotide sequence ID" value="NZ_ANHZ02000001.1"/>
</dbReference>
<dbReference type="Proteomes" id="UP000009877">
    <property type="component" value="Unassembled WGS sequence"/>
</dbReference>
<dbReference type="CDD" id="cd00408">
    <property type="entry name" value="DHDPS-like"/>
    <property type="match status" value="1"/>
</dbReference>
<evidence type="ECO:0000313" key="6">
    <source>
        <dbReference type="EMBL" id="EME37983.1"/>
    </source>
</evidence>
<dbReference type="PRINTS" id="PR00146">
    <property type="entry name" value="DHPICSNTHASE"/>
</dbReference>